<keyword evidence="8 13" id="KW-0547">Nucleotide-binding</keyword>
<dbReference type="PANTHER" id="PTHR23117">
    <property type="entry name" value="GUANYLATE KINASE-RELATED"/>
    <property type="match status" value="1"/>
</dbReference>
<name>A0A3A3FVU5_9BURK</name>
<dbReference type="PANTHER" id="PTHR23117:SF13">
    <property type="entry name" value="GUANYLATE KINASE"/>
    <property type="match status" value="1"/>
</dbReference>
<dbReference type="PROSITE" id="PS50052">
    <property type="entry name" value="GUANYLATE_KINASE_2"/>
    <property type="match status" value="1"/>
</dbReference>
<organism evidence="15 16">
    <name type="scientific">Noviherbaspirillum sedimenti</name>
    <dbReference type="NCBI Taxonomy" id="2320865"/>
    <lineage>
        <taxon>Bacteria</taxon>
        <taxon>Pseudomonadati</taxon>
        <taxon>Pseudomonadota</taxon>
        <taxon>Betaproteobacteria</taxon>
        <taxon>Burkholderiales</taxon>
        <taxon>Oxalobacteraceae</taxon>
        <taxon>Noviherbaspirillum</taxon>
    </lineage>
</organism>
<dbReference type="NCBIfam" id="TIGR03263">
    <property type="entry name" value="guanyl_kin"/>
    <property type="match status" value="1"/>
</dbReference>
<comment type="catalytic activity">
    <reaction evidence="12 13">
        <text>GMP + ATP = GDP + ADP</text>
        <dbReference type="Rhea" id="RHEA:20780"/>
        <dbReference type="ChEBI" id="CHEBI:30616"/>
        <dbReference type="ChEBI" id="CHEBI:58115"/>
        <dbReference type="ChEBI" id="CHEBI:58189"/>
        <dbReference type="ChEBI" id="CHEBI:456216"/>
        <dbReference type="EC" id="2.7.4.8"/>
    </reaction>
</comment>
<dbReference type="InterPro" id="IPR008144">
    <property type="entry name" value="Guanylate_kin-like_dom"/>
</dbReference>
<dbReference type="AlphaFoldDB" id="A0A3A3FVU5"/>
<evidence type="ECO:0000256" key="9">
    <source>
        <dbReference type="ARBA" id="ARBA00022777"/>
    </source>
</evidence>
<evidence type="ECO:0000256" key="11">
    <source>
        <dbReference type="ARBA" id="ARBA00030128"/>
    </source>
</evidence>
<keyword evidence="7 13" id="KW-0808">Transferase</keyword>
<dbReference type="Gene3D" id="3.40.50.300">
    <property type="entry name" value="P-loop containing nucleotide triphosphate hydrolases"/>
    <property type="match status" value="1"/>
</dbReference>
<evidence type="ECO:0000259" key="14">
    <source>
        <dbReference type="PROSITE" id="PS50052"/>
    </source>
</evidence>
<evidence type="ECO:0000256" key="5">
    <source>
        <dbReference type="ARBA" id="ARBA00016296"/>
    </source>
</evidence>
<evidence type="ECO:0000313" key="15">
    <source>
        <dbReference type="EMBL" id="RJG00318.1"/>
    </source>
</evidence>
<evidence type="ECO:0000256" key="12">
    <source>
        <dbReference type="ARBA" id="ARBA00048594"/>
    </source>
</evidence>
<dbReference type="SMART" id="SM00072">
    <property type="entry name" value="GuKc"/>
    <property type="match status" value="1"/>
</dbReference>
<dbReference type="EC" id="2.7.4.8" evidence="4 13"/>
<dbReference type="InterPro" id="IPR020590">
    <property type="entry name" value="Guanylate_kinase_CS"/>
</dbReference>
<evidence type="ECO:0000256" key="8">
    <source>
        <dbReference type="ARBA" id="ARBA00022741"/>
    </source>
</evidence>
<evidence type="ECO:0000313" key="16">
    <source>
        <dbReference type="Proteomes" id="UP000266327"/>
    </source>
</evidence>
<proteinExistence type="inferred from homology"/>
<keyword evidence="9 13" id="KW-0418">Kinase</keyword>
<dbReference type="GO" id="GO:0004385">
    <property type="term" value="F:GMP kinase activity"/>
    <property type="evidence" value="ECO:0007669"/>
    <property type="project" value="UniProtKB-UniRule"/>
</dbReference>
<sequence>MPHAPATAGSLFMVVAPSGAGKSSLVNALLAQDKAIKLSISYTTRQPRPGEQHGREYFFTSAEDFLVKRNAGEFLESAEVHGNYYGTSRIQIAEQMQAGTDILLEIDWQGAQQVKKQFPNATGIFILPPSIQALEERLHKRGQDEPHVITRRILAAGGEIAHAPESEYVIINQDFATALSELTAIIKAARCRFAQQAARNASLFTQLGIHTALS</sequence>
<dbReference type="CDD" id="cd00071">
    <property type="entry name" value="GMPK"/>
    <property type="match status" value="1"/>
</dbReference>
<dbReference type="InterPro" id="IPR017665">
    <property type="entry name" value="Guanylate_kinase"/>
</dbReference>
<protein>
    <recommendedName>
        <fullName evidence="5 13">Guanylate kinase</fullName>
        <ecNumber evidence="4 13">2.7.4.8</ecNumber>
    </recommendedName>
    <alternativeName>
        <fullName evidence="11 13">GMP kinase</fullName>
    </alternativeName>
</protein>
<comment type="similarity">
    <text evidence="3 13">Belongs to the guanylate kinase family.</text>
</comment>
<evidence type="ECO:0000256" key="7">
    <source>
        <dbReference type="ARBA" id="ARBA00022679"/>
    </source>
</evidence>
<gene>
    <name evidence="13" type="primary">gmk</name>
    <name evidence="15" type="ORF">D3878_00960</name>
</gene>
<evidence type="ECO:0000256" key="2">
    <source>
        <dbReference type="ARBA" id="ARBA00004496"/>
    </source>
</evidence>
<keyword evidence="16" id="KW-1185">Reference proteome</keyword>
<dbReference type="InterPro" id="IPR008145">
    <property type="entry name" value="GK/Ca_channel_bsu"/>
</dbReference>
<feature type="domain" description="Guanylate kinase-like" evidence="14">
    <location>
        <begin position="9"/>
        <end position="187"/>
    </location>
</feature>
<dbReference type="SUPFAM" id="SSF52540">
    <property type="entry name" value="P-loop containing nucleoside triphosphate hydrolases"/>
    <property type="match status" value="1"/>
</dbReference>
<dbReference type="RefSeq" id="WP_119783772.1">
    <property type="nucleotide sequence ID" value="NZ_QYUQ01000002.1"/>
</dbReference>
<comment type="caution">
    <text evidence="15">The sequence shown here is derived from an EMBL/GenBank/DDBJ whole genome shotgun (WGS) entry which is preliminary data.</text>
</comment>
<keyword evidence="10 13" id="KW-0067">ATP-binding</keyword>
<dbReference type="GO" id="GO:0005524">
    <property type="term" value="F:ATP binding"/>
    <property type="evidence" value="ECO:0007669"/>
    <property type="project" value="UniProtKB-UniRule"/>
</dbReference>
<feature type="binding site" evidence="13">
    <location>
        <begin position="16"/>
        <end position="23"/>
    </location>
    <ligand>
        <name>ATP</name>
        <dbReference type="ChEBI" id="CHEBI:30616"/>
    </ligand>
</feature>
<comment type="subcellular location">
    <subcellularLocation>
        <location evidence="2 13">Cytoplasm</location>
    </subcellularLocation>
</comment>
<accession>A0A3A3FVU5</accession>
<dbReference type="OrthoDB" id="9808150at2"/>
<evidence type="ECO:0000256" key="13">
    <source>
        <dbReference type="HAMAP-Rule" id="MF_00328"/>
    </source>
</evidence>
<evidence type="ECO:0000256" key="3">
    <source>
        <dbReference type="ARBA" id="ARBA00005790"/>
    </source>
</evidence>
<evidence type="ECO:0000256" key="1">
    <source>
        <dbReference type="ARBA" id="ARBA00003531"/>
    </source>
</evidence>
<dbReference type="EMBL" id="QYUQ01000002">
    <property type="protein sequence ID" value="RJG00318.1"/>
    <property type="molecule type" value="Genomic_DNA"/>
</dbReference>
<dbReference type="HAMAP" id="MF_00328">
    <property type="entry name" value="Guanylate_kinase"/>
    <property type="match status" value="1"/>
</dbReference>
<dbReference type="Proteomes" id="UP000266327">
    <property type="component" value="Unassembled WGS sequence"/>
</dbReference>
<evidence type="ECO:0000256" key="6">
    <source>
        <dbReference type="ARBA" id="ARBA00022490"/>
    </source>
</evidence>
<reference evidence="16" key="1">
    <citation type="submission" date="2018-09" db="EMBL/GenBank/DDBJ databases">
        <authorList>
            <person name="Zhu H."/>
        </authorList>
    </citation>
    <scope>NUCLEOTIDE SEQUENCE [LARGE SCALE GENOMIC DNA]</scope>
    <source>
        <strain evidence="16">K1S02-23</strain>
    </source>
</reference>
<comment type="function">
    <text evidence="1 13">Essential for recycling GMP and indirectly, cGMP.</text>
</comment>
<keyword evidence="6 13" id="KW-0963">Cytoplasm</keyword>
<dbReference type="InterPro" id="IPR027417">
    <property type="entry name" value="P-loop_NTPase"/>
</dbReference>
<dbReference type="Pfam" id="PF00625">
    <property type="entry name" value="Guanylate_kin"/>
    <property type="match status" value="1"/>
</dbReference>
<evidence type="ECO:0000256" key="10">
    <source>
        <dbReference type="ARBA" id="ARBA00022840"/>
    </source>
</evidence>
<dbReference type="FunFam" id="3.30.63.10:FF:000005">
    <property type="entry name" value="Guanylate kinase"/>
    <property type="match status" value="1"/>
</dbReference>
<dbReference type="Gene3D" id="3.30.63.10">
    <property type="entry name" value="Guanylate Kinase phosphate binding domain"/>
    <property type="match status" value="1"/>
</dbReference>
<evidence type="ECO:0000256" key="4">
    <source>
        <dbReference type="ARBA" id="ARBA00012961"/>
    </source>
</evidence>
<dbReference type="GO" id="GO:0005829">
    <property type="term" value="C:cytosol"/>
    <property type="evidence" value="ECO:0007669"/>
    <property type="project" value="TreeGrafter"/>
</dbReference>
<dbReference type="PROSITE" id="PS00856">
    <property type="entry name" value="GUANYLATE_KINASE_1"/>
    <property type="match status" value="1"/>
</dbReference>